<sequence length="132" mass="15411">MPEYVIYNEKIENDFGRATSNYKNRKGEIDFELRTDDIEGAQADSSTAWYRKFRQPSDEIEIGETINFPSMKQQEIEYLKQKKLDELRGQRLRIAENKLVAASEKTTDVVQGLLKMQRTKGQERGYNIISNI</sequence>
<organism evidence="1">
    <name type="scientific">Coptotermes formosanus</name>
    <name type="common">Formosan subterranean termite</name>
    <dbReference type="NCBI Taxonomy" id="36987"/>
    <lineage>
        <taxon>Eukaryota</taxon>
        <taxon>Metazoa</taxon>
        <taxon>Ecdysozoa</taxon>
        <taxon>Arthropoda</taxon>
        <taxon>Hexapoda</taxon>
        <taxon>Insecta</taxon>
        <taxon>Pterygota</taxon>
        <taxon>Neoptera</taxon>
        <taxon>Polyneoptera</taxon>
        <taxon>Dictyoptera</taxon>
        <taxon>Blattodea</taxon>
        <taxon>Blattoidea</taxon>
        <taxon>Termitoidae</taxon>
        <taxon>Rhinotermitidae</taxon>
        <taxon>Coptotermes</taxon>
    </lineage>
</organism>
<accession>R4V2B2</accession>
<protein>
    <submittedName>
        <fullName evidence="1">Uncharacterized protein</fullName>
    </submittedName>
</protein>
<name>R4V2B2_COPFO</name>
<evidence type="ECO:0000313" key="1">
    <source>
        <dbReference type="EMBL" id="AGM32877.1"/>
    </source>
</evidence>
<dbReference type="AlphaFoldDB" id="R4V2B2"/>
<dbReference type="EMBL" id="KC741053">
    <property type="protein sequence ID" value="AGM32877.1"/>
    <property type="molecule type" value="mRNA"/>
</dbReference>
<reference evidence="1" key="1">
    <citation type="submission" date="2013-03" db="EMBL/GenBank/DDBJ databases">
        <title>Immune-Related transcriptome of Coptotermes formosanus Shiraki workers: the defense mechanism.</title>
        <authorList>
            <person name="Hussain A."/>
            <person name="Li Y.F."/>
            <person name="Wen S.Y."/>
        </authorList>
    </citation>
    <scope>NUCLEOTIDE SEQUENCE</scope>
</reference>
<proteinExistence type="evidence at transcript level"/>